<name>A0A8C8AKY7_9STRI</name>
<protein>
    <submittedName>
        <fullName evidence="1">Uncharacterized protein</fullName>
    </submittedName>
</protein>
<evidence type="ECO:0000313" key="2">
    <source>
        <dbReference type="Proteomes" id="UP000694552"/>
    </source>
</evidence>
<dbReference type="AlphaFoldDB" id="A0A8C8AKY7"/>
<accession>A0A8C8AKY7</accession>
<reference evidence="1" key="2">
    <citation type="submission" date="2025-09" db="UniProtKB">
        <authorList>
            <consortium name="Ensembl"/>
        </authorList>
    </citation>
    <scope>IDENTIFICATION</scope>
</reference>
<keyword evidence="2" id="KW-1185">Reference proteome</keyword>
<dbReference type="Ensembl" id="ENSOSUT00000007511.1">
    <property type="protein sequence ID" value="ENSOSUP00000007229.1"/>
    <property type="gene ID" value="ENSOSUG00000005376.1"/>
</dbReference>
<evidence type="ECO:0000313" key="1">
    <source>
        <dbReference type="Ensembl" id="ENSOSUP00000007229.1"/>
    </source>
</evidence>
<sequence>LPVVDTNLGETKPSQVSANLSLGLCILSAGRRFGTHLCLRCGMYSRMTLTILQPGRVFFKKKSAF</sequence>
<dbReference type="Proteomes" id="UP000694552">
    <property type="component" value="Unplaced"/>
</dbReference>
<organism evidence="1 2">
    <name type="scientific">Otus sunia</name>
    <name type="common">Oriental scops-owl</name>
    <dbReference type="NCBI Taxonomy" id="257818"/>
    <lineage>
        <taxon>Eukaryota</taxon>
        <taxon>Metazoa</taxon>
        <taxon>Chordata</taxon>
        <taxon>Craniata</taxon>
        <taxon>Vertebrata</taxon>
        <taxon>Euteleostomi</taxon>
        <taxon>Archelosauria</taxon>
        <taxon>Archosauria</taxon>
        <taxon>Dinosauria</taxon>
        <taxon>Saurischia</taxon>
        <taxon>Theropoda</taxon>
        <taxon>Coelurosauria</taxon>
        <taxon>Aves</taxon>
        <taxon>Neognathae</taxon>
        <taxon>Neoaves</taxon>
        <taxon>Telluraves</taxon>
        <taxon>Strigiformes</taxon>
        <taxon>Strigidae</taxon>
        <taxon>Otus</taxon>
    </lineage>
</organism>
<reference evidence="1" key="1">
    <citation type="submission" date="2025-08" db="UniProtKB">
        <authorList>
            <consortium name="Ensembl"/>
        </authorList>
    </citation>
    <scope>IDENTIFICATION</scope>
</reference>
<proteinExistence type="predicted"/>